<evidence type="ECO:0000313" key="4">
    <source>
        <dbReference type="Proteomes" id="UP000297245"/>
    </source>
</evidence>
<keyword evidence="2" id="KW-1133">Transmembrane helix</keyword>
<reference evidence="3 4" key="1">
    <citation type="journal article" date="2019" name="Nat. Ecol. Evol.">
        <title>Megaphylogeny resolves global patterns of mushroom evolution.</title>
        <authorList>
            <person name="Varga T."/>
            <person name="Krizsan K."/>
            <person name="Foldi C."/>
            <person name="Dima B."/>
            <person name="Sanchez-Garcia M."/>
            <person name="Sanchez-Ramirez S."/>
            <person name="Szollosi G.J."/>
            <person name="Szarkandi J.G."/>
            <person name="Papp V."/>
            <person name="Albert L."/>
            <person name="Andreopoulos W."/>
            <person name="Angelini C."/>
            <person name="Antonin V."/>
            <person name="Barry K.W."/>
            <person name="Bougher N.L."/>
            <person name="Buchanan P."/>
            <person name="Buyck B."/>
            <person name="Bense V."/>
            <person name="Catcheside P."/>
            <person name="Chovatia M."/>
            <person name="Cooper J."/>
            <person name="Damon W."/>
            <person name="Desjardin D."/>
            <person name="Finy P."/>
            <person name="Geml J."/>
            <person name="Haridas S."/>
            <person name="Hughes K."/>
            <person name="Justo A."/>
            <person name="Karasinski D."/>
            <person name="Kautmanova I."/>
            <person name="Kiss B."/>
            <person name="Kocsube S."/>
            <person name="Kotiranta H."/>
            <person name="LaButti K.M."/>
            <person name="Lechner B.E."/>
            <person name="Liimatainen K."/>
            <person name="Lipzen A."/>
            <person name="Lukacs Z."/>
            <person name="Mihaltcheva S."/>
            <person name="Morgado L.N."/>
            <person name="Niskanen T."/>
            <person name="Noordeloos M.E."/>
            <person name="Ohm R.A."/>
            <person name="Ortiz-Santana B."/>
            <person name="Ovrebo C."/>
            <person name="Racz N."/>
            <person name="Riley R."/>
            <person name="Savchenko A."/>
            <person name="Shiryaev A."/>
            <person name="Soop K."/>
            <person name="Spirin V."/>
            <person name="Szebenyi C."/>
            <person name="Tomsovsky M."/>
            <person name="Tulloss R.E."/>
            <person name="Uehling J."/>
            <person name="Grigoriev I.V."/>
            <person name="Vagvolgyi C."/>
            <person name="Papp T."/>
            <person name="Martin F.M."/>
            <person name="Miettinen O."/>
            <person name="Hibbett D.S."/>
            <person name="Nagy L.G."/>
        </authorList>
    </citation>
    <scope>NUCLEOTIDE SEQUENCE [LARGE SCALE GENOMIC DNA]</scope>
    <source>
        <strain evidence="3 4">CBS 962.96</strain>
    </source>
</reference>
<keyword evidence="4" id="KW-1185">Reference proteome</keyword>
<feature type="region of interest" description="Disordered" evidence="1">
    <location>
        <begin position="256"/>
        <end position="368"/>
    </location>
</feature>
<gene>
    <name evidence="3" type="ORF">K435DRAFT_862947</name>
</gene>
<evidence type="ECO:0000313" key="3">
    <source>
        <dbReference type="EMBL" id="THU91949.1"/>
    </source>
</evidence>
<feature type="compositionally biased region" description="Acidic residues" evidence="1">
    <location>
        <begin position="259"/>
        <end position="282"/>
    </location>
</feature>
<proteinExistence type="predicted"/>
<keyword evidence="2" id="KW-0812">Transmembrane</keyword>
<evidence type="ECO:0000256" key="2">
    <source>
        <dbReference type="SAM" id="Phobius"/>
    </source>
</evidence>
<evidence type="ECO:0000256" key="1">
    <source>
        <dbReference type="SAM" id="MobiDB-lite"/>
    </source>
</evidence>
<dbReference type="Proteomes" id="UP000297245">
    <property type="component" value="Unassembled WGS sequence"/>
</dbReference>
<feature type="compositionally biased region" description="Basic residues" evidence="1">
    <location>
        <begin position="129"/>
        <end position="155"/>
    </location>
</feature>
<dbReference type="AlphaFoldDB" id="A0A4S8LR49"/>
<name>A0A4S8LR49_DENBC</name>
<feature type="compositionally biased region" description="Acidic residues" evidence="1">
    <location>
        <begin position="219"/>
        <end position="228"/>
    </location>
</feature>
<accession>A0A4S8LR49</accession>
<feature type="region of interest" description="Disordered" evidence="1">
    <location>
        <begin position="79"/>
        <end position="231"/>
    </location>
</feature>
<organism evidence="3 4">
    <name type="scientific">Dendrothele bispora (strain CBS 962.96)</name>
    <dbReference type="NCBI Taxonomy" id="1314807"/>
    <lineage>
        <taxon>Eukaryota</taxon>
        <taxon>Fungi</taxon>
        <taxon>Dikarya</taxon>
        <taxon>Basidiomycota</taxon>
        <taxon>Agaricomycotina</taxon>
        <taxon>Agaricomycetes</taxon>
        <taxon>Agaricomycetidae</taxon>
        <taxon>Agaricales</taxon>
        <taxon>Agaricales incertae sedis</taxon>
        <taxon>Dendrothele</taxon>
    </lineage>
</organism>
<keyword evidence="2" id="KW-0472">Membrane</keyword>
<dbReference type="EMBL" id="ML179293">
    <property type="protein sequence ID" value="THU91949.1"/>
    <property type="molecule type" value="Genomic_DNA"/>
</dbReference>
<feature type="region of interest" description="Disordered" evidence="1">
    <location>
        <begin position="14"/>
        <end position="44"/>
    </location>
</feature>
<feature type="compositionally biased region" description="Gly residues" evidence="1">
    <location>
        <begin position="204"/>
        <end position="218"/>
    </location>
</feature>
<feature type="compositionally biased region" description="Low complexity" evidence="1">
    <location>
        <begin position="328"/>
        <end position="365"/>
    </location>
</feature>
<protein>
    <submittedName>
        <fullName evidence="3">Uncharacterized protein</fullName>
    </submittedName>
</protein>
<feature type="compositionally biased region" description="Low complexity" evidence="1">
    <location>
        <begin position="163"/>
        <end position="177"/>
    </location>
</feature>
<dbReference type="OrthoDB" id="2507743at2759"/>
<feature type="transmembrane region" description="Helical" evidence="2">
    <location>
        <begin position="50"/>
        <end position="72"/>
    </location>
</feature>
<sequence length="409" mass="43191">MRFLTYLILQDYPRNTPSGSSSASGSTVHIQHDELPEPPAKRRRGLAGSIVSTALSAALIGTAVGLTVYRLWRDRGKEPPQLAIPPATSSPDSSDVNSNPNGNAGAPPPPYSSIDSSKSSVLNTLPPTPRRKTHAHTHSVHSSASKRRHAAHPRGRTYQYGLPSSSGPGSSSTTSSSNGATPLFPPTQPQFDFSFGRSNSNFGAQGGQQGNGGNGGNGGEEEDPDLGDQMDWIGNKLSFLIEEGKKALGREVVVMSESREDEDGGEREGWVDEDEHGFDGDDGGSVYSRSESPRRRVKKRRAYTPNGSSSRRTHTPSSSHGGGGIGLMPGLLGSGSAPPSASYSTTSFGFSTRSSSTSASFQPSTPVSINANQSNVMAFGETAGWESPELRESMERARARVKGKMGMRG</sequence>
<feature type="compositionally biased region" description="Low complexity" evidence="1">
    <location>
        <begin position="307"/>
        <end position="319"/>
    </location>
</feature>
<feature type="compositionally biased region" description="Low complexity" evidence="1">
    <location>
        <begin position="89"/>
        <end position="105"/>
    </location>
</feature>